<feature type="transmembrane region" description="Helical" evidence="1">
    <location>
        <begin position="152"/>
        <end position="173"/>
    </location>
</feature>
<dbReference type="OrthoDB" id="4187110at2"/>
<evidence type="ECO:0000313" key="2">
    <source>
        <dbReference type="EMBL" id="AXI08403.1"/>
    </source>
</evidence>
<feature type="transmembrane region" description="Helical" evidence="1">
    <location>
        <begin position="229"/>
        <end position="252"/>
    </location>
</feature>
<dbReference type="RefSeq" id="WP_114915697.1">
    <property type="nucleotide sequence ID" value="NZ_CP024848.1"/>
</dbReference>
<keyword evidence="1" id="KW-1133">Transmembrane helix</keyword>
<dbReference type="GO" id="GO:0140359">
    <property type="term" value="F:ABC-type transporter activity"/>
    <property type="evidence" value="ECO:0007669"/>
    <property type="project" value="InterPro"/>
</dbReference>
<evidence type="ECO:0000313" key="3">
    <source>
        <dbReference type="Proteomes" id="UP000253908"/>
    </source>
</evidence>
<dbReference type="Proteomes" id="UP000253908">
    <property type="component" value="Chromosome"/>
</dbReference>
<evidence type="ECO:0000256" key="1">
    <source>
        <dbReference type="SAM" id="Phobius"/>
    </source>
</evidence>
<feature type="transmembrane region" description="Helical" evidence="1">
    <location>
        <begin position="20"/>
        <end position="41"/>
    </location>
</feature>
<dbReference type="GO" id="GO:0005886">
    <property type="term" value="C:plasma membrane"/>
    <property type="evidence" value="ECO:0007669"/>
    <property type="project" value="UniProtKB-SubCell"/>
</dbReference>
<dbReference type="Pfam" id="PF12679">
    <property type="entry name" value="ABC2_membrane_2"/>
    <property type="match status" value="1"/>
</dbReference>
<dbReference type="EMBL" id="CP024848">
    <property type="protein sequence ID" value="AXI08403.1"/>
    <property type="molecule type" value="Genomic_DNA"/>
</dbReference>
<accession>A0A345PEH3</accession>
<reference evidence="3" key="1">
    <citation type="submission" date="2017-11" db="EMBL/GenBank/DDBJ databases">
        <authorList>
            <person name="Zhu W."/>
        </authorList>
    </citation>
    <scope>NUCLEOTIDE SEQUENCE [LARGE SCALE GENOMIC DNA]</scope>
    <source>
        <strain evidence="3">160</strain>
    </source>
</reference>
<sequence>MQWMTLFRKEMTENWRNKKWIWVPLVFILLANMDPVSNYYLPQIIESVGGLPEGTVIELPDFTPAEVVMMSLGQLSSLGVLVITLISMATIAGERKSGVSELILVKPVAYRNYITAKWAALLILVWVSLLLGMLASWYYINILYGELPIQSILLAVLFYGLWLTLVVSVSIFYNTLFKTPGIVAFLSIATIILLSVVTQIFSHILEWSPNNLTTYIMEMLQTGSIPSDLIWTAIVTIIISIGLLIAAIIAFGTKELAD</sequence>
<dbReference type="AlphaFoldDB" id="A0A345PEH3"/>
<protein>
    <submittedName>
        <fullName evidence="2">ABC transporter permease</fullName>
    </submittedName>
</protein>
<dbReference type="KEGG" id="ocn:CUC15_05420"/>
<feature type="transmembrane region" description="Helical" evidence="1">
    <location>
        <begin position="182"/>
        <end position="205"/>
    </location>
</feature>
<proteinExistence type="predicted"/>
<dbReference type="PANTHER" id="PTHR43471">
    <property type="entry name" value="ABC TRANSPORTER PERMEASE"/>
    <property type="match status" value="1"/>
</dbReference>
<gene>
    <name evidence="2" type="ORF">CUC15_05420</name>
</gene>
<organism evidence="2 3">
    <name type="scientific">Oceanobacillus zhaokaii</name>
    <dbReference type="NCBI Taxonomy" id="2052660"/>
    <lineage>
        <taxon>Bacteria</taxon>
        <taxon>Bacillati</taxon>
        <taxon>Bacillota</taxon>
        <taxon>Bacilli</taxon>
        <taxon>Bacillales</taxon>
        <taxon>Bacillaceae</taxon>
        <taxon>Oceanobacillus</taxon>
    </lineage>
</organism>
<feature type="transmembrane region" description="Helical" evidence="1">
    <location>
        <begin position="72"/>
        <end position="93"/>
    </location>
</feature>
<name>A0A345PEH3_9BACI</name>
<keyword evidence="1" id="KW-0812">Transmembrane</keyword>
<keyword evidence="3" id="KW-1185">Reference proteome</keyword>
<feature type="transmembrane region" description="Helical" evidence="1">
    <location>
        <begin position="114"/>
        <end position="140"/>
    </location>
</feature>
<keyword evidence="1" id="KW-0472">Membrane</keyword>